<comment type="caution">
    <text evidence="3">The sequence shown here is derived from an EMBL/GenBank/DDBJ whole genome shotgun (WGS) entry which is preliminary data.</text>
</comment>
<dbReference type="OrthoDB" id="1914410at2759"/>
<feature type="coiled-coil region" evidence="1">
    <location>
        <begin position="138"/>
        <end position="179"/>
    </location>
</feature>
<dbReference type="Proteomes" id="UP000796880">
    <property type="component" value="Unassembled WGS sequence"/>
</dbReference>
<evidence type="ECO:0000313" key="4">
    <source>
        <dbReference type="Proteomes" id="UP000796880"/>
    </source>
</evidence>
<feature type="region of interest" description="Disordered" evidence="2">
    <location>
        <begin position="1"/>
        <end position="34"/>
    </location>
</feature>
<evidence type="ECO:0000256" key="1">
    <source>
        <dbReference type="SAM" id="Coils"/>
    </source>
</evidence>
<dbReference type="PANTHER" id="PTHR34554">
    <property type="entry name" value="RGS1-HXK1-INTERACTING PROTEIN 1"/>
    <property type="match status" value="1"/>
</dbReference>
<evidence type="ECO:0000256" key="2">
    <source>
        <dbReference type="SAM" id="MobiDB-lite"/>
    </source>
</evidence>
<gene>
    <name evidence="3" type="ORF">FNV43_RR14063</name>
</gene>
<sequence>MADNTPSSMSSSGEEASESPATVHMNKEDDNQASYSSTITSMAEDLQRTVLESTDSAIRSARSLRHNSSANLRVFQDFLSQASCQFQTYEDTFFDKVKEELMSSTQHPVATIGFGVAASLLLLRRPRRFLFRHTLGRLQSEEAQFVKAEKNVKELSTSMDLMKKESRKLLERAALAEKDMKYGHTELMKAGSQIQHLSKSVYKVETRAVDLMDGLREIPGRQALRLRAEASPTSSGFLFNFPCLGWVGLEVEVEVELPCSMGVAEITVGKSRIVRDHRTWELLFKF</sequence>
<dbReference type="PANTHER" id="PTHR34554:SF2">
    <property type="entry name" value="RGS1-HXK1-INTERACTING PROTEIN 1"/>
    <property type="match status" value="1"/>
</dbReference>
<accession>A0A8K0H266</accession>
<name>A0A8K0H266_9ROSA</name>
<protein>
    <submittedName>
        <fullName evidence="3">Uncharacterized protein</fullName>
    </submittedName>
</protein>
<keyword evidence="1" id="KW-0175">Coiled coil</keyword>
<organism evidence="3 4">
    <name type="scientific">Rhamnella rubrinervis</name>
    <dbReference type="NCBI Taxonomy" id="2594499"/>
    <lineage>
        <taxon>Eukaryota</taxon>
        <taxon>Viridiplantae</taxon>
        <taxon>Streptophyta</taxon>
        <taxon>Embryophyta</taxon>
        <taxon>Tracheophyta</taxon>
        <taxon>Spermatophyta</taxon>
        <taxon>Magnoliopsida</taxon>
        <taxon>eudicotyledons</taxon>
        <taxon>Gunneridae</taxon>
        <taxon>Pentapetalae</taxon>
        <taxon>rosids</taxon>
        <taxon>fabids</taxon>
        <taxon>Rosales</taxon>
        <taxon>Rhamnaceae</taxon>
        <taxon>rhamnoid group</taxon>
        <taxon>Rhamneae</taxon>
        <taxon>Rhamnella</taxon>
    </lineage>
</organism>
<proteinExistence type="predicted"/>
<reference evidence="3" key="1">
    <citation type="submission" date="2020-03" db="EMBL/GenBank/DDBJ databases">
        <title>A high-quality chromosome-level genome assembly of a woody plant with both climbing and erect habits, Rhamnella rubrinervis.</title>
        <authorList>
            <person name="Lu Z."/>
            <person name="Yang Y."/>
            <person name="Zhu X."/>
            <person name="Sun Y."/>
        </authorList>
    </citation>
    <scope>NUCLEOTIDE SEQUENCE</scope>
    <source>
        <strain evidence="3">BYM</strain>
        <tissue evidence="3">Leaf</tissue>
    </source>
</reference>
<keyword evidence="4" id="KW-1185">Reference proteome</keyword>
<dbReference type="InterPro" id="IPR053284">
    <property type="entry name" value="RGS1-HXK1_interactor"/>
</dbReference>
<dbReference type="AlphaFoldDB" id="A0A8K0H266"/>
<dbReference type="EMBL" id="VOIH02000006">
    <property type="protein sequence ID" value="KAF3444371.1"/>
    <property type="molecule type" value="Genomic_DNA"/>
</dbReference>
<evidence type="ECO:0000313" key="3">
    <source>
        <dbReference type="EMBL" id="KAF3444371.1"/>
    </source>
</evidence>